<feature type="disulfide bond" evidence="6">
    <location>
        <begin position="999"/>
        <end position="1008"/>
    </location>
</feature>
<keyword evidence="9" id="KW-0732">Signal</keyword>
<dbReference type="InterPro" id="IPR036055">
    <property type="entry name" value="LDL_receptor-like_sf"/>
</dbReference>
<protein>
    <recommendedName>
        <fullName evidence="16">G-protein coupled receptors family 1 profile domain-containing protein</fullName>
    </recommendedName>
</protein>
<feature type="domain" description="G-protein coupled receptors family 1 profile" evidence="11">
    <location>
        <begin position="1257"/>
        <end position="1513"/>
    </location>
</feature>
<evidence type="ECO:0000313" key="12">
    <source>
        <dbReference type="EMBL" id="CAF1181593.1"/>
    </source>
</evidence>
<dbReference type="PANTHER" id="PTHR24033">
    <property type="entry name" value="EGF-LIKE DOMAIN-CONTAINING PROTEIN"/>
    <property type="match status" value="1"/>
</dbReference>
<name>A0A814UYQ9_9BILA</name>
<keyword evidence="5 6" id="KW-1015">Disulfide bond</keyword>
<keyword evidence="6" id="KW-0245">EGF-like domain</keyword>
<dbReference type="Proteomes" id="UP000663877">
    <property type="component" value="Unassembled WGS sequence"/>
</dbReference>
<dbReference type="OrthoDB" id="188511at2759"/>
<dbReference type="SMART" id="SM00192">
    <property type="entry name" value="LDLa"/>
    <property type="match status" value="6"/>
</dbReference>
<dbReference type="Gene3D" id="2.10.25.10">
    <property type="entry name" value="Laminin"/>
    <property type="match status" value="1"/>
</dbReference>
<dbReference type="InterPro" id="IPR051830">
    <property type="entry name" value="NOTCH_homolog"/>
</dbReference>
<dbReference type="PROSITE" id="PS00022">
    <property type="entry name" value="EGF_1"/>
    <property type="match status" value="3"/>
</dbReference>
<evidence type="ECO:0000256" key="6">
    <source>
        <dbReference type="PROSITE-ProRule" id="PRU00076"/>
    </source>
</evidence>
<dbReference type="PROSITE" id="PS50068">
    <property type="entry name" value="LDLRA_2"/>
    <property type="match status" value="2"/>
</dbReference>
<dbReference type="Gene3D" id="1.20.1070.10">
    <property type="entry name" value="Rhodopsin 7-helix transmembrane proteins"/>
    <property type="match status" value="1"/>
</dbReference>
<evidence type="ECO:0000256" key="8">
    <source>
        <dbReference type="SAM" id="Phobius"/>
    </source>
</evidence>
<feature type="transmembrane region" description="Helical" evidence="8">
    <location>
        <begin position="1361"/>
        <end position="1379"/>
    </location>
</feature>
<evidence type="ECO:0000256" key="1">
    <source>
        <dbReference type="ARBA" id="ARBA00004370"/>
    </source>
</evidence>
<comment type="caution">
    <text evidence="12">The sequence shown here is derived from an EMBL/GenBank/DDBJ whole genome shotgun (WGS) entry which is preliminary data.</text>
</comment>
<dbReference type="CDD" id="cd00054">
    <property type="entry name" value="EGF_CA"/>
    <property type="match status" value="1"/>
</dbReference>
<feature type="transmembrane region" description="Helical" evidence="8">
    <location>
        <begin position="1242"/>
        <end position="1265"/>
    </location>
</feature>
<dbReference type="Gene3D" id="4.10.400.10">
    <property type="entry name" value="Low-density Lipoprotein Receptor"/>
    <property type="match status" value="2"/>
</dbReference>
<evidence type="ECO:0000256" key="2">
    <source>
        <dbReference type="ARBA" id="ARBA00022692"/>
    </source>
</evidence>
<dbReference type="SUPFAM" id="SSF57196">
    <property type="entry name" value="EGF/Laminin"/>
    <property type="match status" value="1"/>
</dbReference>
<evidence type="ECO:0000256" key="5">
    <source>
        <dbReference type="ARBA" id="ARBA00023157"/>
    </source>
</evidence>
<dbReference type="SUPFAM" id="SSF81321">
    <property type="entry name" value="Family A G protein-coupled receptor-like"/>
    <property type="match status" value="1"/>
</dbReference>
<feature type="transmembrane region" description="Helical" evidence="8">
    <location>
        <begin position="1494"/>
        <end position="1515"/>
    </location>
</feature>
<dbReference type="EMBL" id="CAJNOI010000204">
    <property type="protein sequence ID" value="CAF1181593.1"/>
    <property type="molecule type" value="Genomic_DNA"/>
</dbReference>
<accession>A0A814UYQ9</accession>
<feature type="transmembrane region" description="Helical" evidence="8">
    <location>
        <begin position="1462"/>
        <end position="1482"/>
    </location>
</feature>
<evidence type="ECO:0000256" key="9">
    <source>
        <dbReference type="SAM" id="SignalP"/>
    </source>
</evidence>
<dbReference type="InterPro" id="IPR002172">
    <property type="entry name" value="LDrepeatLR_classA_rpt"/>
</dbReference>
<dbReference type="Pfam" id="PF00001">
    <property type="entry name" value="7tm_1"/>
    <property type="match status" value="1"/>
</dbReference>
<dbReference type="EMBL" id="CAJNOM010000400">
    <property type="protein sequence ID" value="CAF1416736.1"/>
    <property type="molecule type" value="Genomic_DNA"/>
</dbReference>
<dbReference type="InterPro" id="IPR000742">
    <property type="entry name" value="EGF"/>
</dbReference>
<feature type="transmembrane region" description="Helical" evidence="8">
    <location>
        <begin position="1277"/>
        <end position="1303"/>
    </location>
</feature>
<dbReference type="InterPro" id="IPR017452">
    <property type="entry name" value="GPCR_Rhodpsn_7TM"/>
</dbReference>
<keyword evidence="14" id="KW-1185">Reference proteome</keyword>
<feature type="signal peptide" evidence="9">
    <location>
        <begin position="1"/>
        <end position="21"/>
    </location>
</feature>
<dbReference type="SMART" id="SM00181">
    <property type="entry name" value="EGF"/>
    <property type="match status" value="3"/>
</dbReference>
<dbReference type="GO" id="GO:0004930">
    <property type="term" value="F:G protein-coupled receptor activity"/>
    <property type="evidence" value="ECO:0007669"/>
    <property type="project" value="InterPro"/>
</dbReference>
<dbReference type="PROSITE" id="PS50262">
    <property type="entry name" value="G_PROTEIN_RECEP_F1_2"/>
    <property type="match status" value="1"/>
</dbReference>
<evidence type="ECO:0000256" key="4">
    <source>
        <dbReference type="ARBA" id="ARBA00023136"/>
    </source>
</evidence>
<evidence type="ECO:0000256" key="7">
    <source>
        <dbReference type="PROSITE-ProRule" id="PRU00124"/>
    </source>
</evidence>
<evidence type="ECO:0000313" key="14">
    <source>
        <dbReference type="Proteomes" id="UP000663832"/>
    </source>
</evidence>
<dbReference type="GO" id="GO:0016020">
    <property type="term" value="C:membrane"/>
    <property type="evidence" value="ECO:0007669"/>
    <property type="project" value="UniProtKB-SubCell"/>
</dbReference>
<dbReference type="PANTHER" id="PTHR24033:SF151">
    <property type="entry name" value="NOTCH 2"/>
    <property type="match status" value="1"/>
</dbReference>
<dbReference type="PROSITE" id="PS01186">
    <property type="entry name" value="EGF_2"/>
    <property type="match status" value="1"/>
</dbReference>
<comment type="subcellular location">
    <subcellularLocation>
        <location evidence="1">Membrane</location>
    </subcellularLocation>
</comment>
<comment type="caution">
    <text evidence="6">Lacks conserved residue(s) required for the propagation of feature annotation.</text>
</comment>
<evidence type="ECO:0000256" key="3">
    <source>
        <dbReference type="ARBA" id="ARBA00022989"/>
    </source>
</evidence>
<evidence type="ECO:0008006" key="16">
    <source>
        <dbReference type="Google" id="ProtNLM"/>
    </source>
</evidence>
<dbReference type="Pfam" id="PF00008">
    <property type="entry name" value="EGF"/>
    <property type="match status" value="1"/>
</dbReference>
<sequence>MAILLSYIIIIFSNTFIVSNANTWQPFYNLYNTDMMINDFDHDCFYSPITKSTSLNESTYIIEQIVEYCIRTPSKEITDANEKSISSKLTFDELKKNNITSTDLMQWSSPIDLIERYEYFLQMNTTSSTEVFYNCTLPWFGSFCQYRFILNQSFSSFIQMRLDERNLFDENTTLTCYMHMKCDNHSFLTCLDWREICDGKVNCLDNGEDEKYCIELEMNRCEENEYQCQNGMCVNEDFLLDEDSHRKTINTECLDGSDETRSVLSALCARDPSFRCEDVLCLRYTDFNCGDGVCLAVEITRGSVRCINNRDRAVNYMFDWDNPVDTRYPRCFKTLMCVTFLVSRINFDKYCKNLCNNTQECKIQTIKDCPPAFIAPTFPVWDGHVRFGYFSNSTTIRRSGYEPDFVCYNKDLCSFLIPTFTLDSYTCLHTNRLNLTSSYTAYDIFRACNQLFQNDNENTCLDPTTVRCLGTNKCIPKRRIMDGFTDCYDGFDESIAANSCALNDKYRFQCTSEQKCLSPTLVQDKIAQCIGKEDEFLFDDFVYTIHQLAFSSFCNNWTDIVSIENETDEIHCEQWPCVNQYTRCNAAWQCPKGIDEINCSTSFQCPANHHPCLSPKSRKMDCLHINRIEDGTIDCLGSTDERSHCRNQSENALRRYRCWNDTKCTSVPGACRDCDKSNEFDQICDWFNDNIRDIINYINHIDDISVYKRQLFSHKSSSSFPPIQLSLLIHKHIQSNMIKTEKLSIIKHNNDPRLWLCNKGFVILVGKNEKEQCLCPESYYGDRCQYQNQRVSLTIRLRHENLNKLNVIGMIIRLVDHTGFVHFYEQITYKSLINCNTKYNMHLLYQNRPKDMTKNYTIYIDAYDKVNLIYLTSWIFPVKFLFMPVNRMSVQLMIPTKQNCHLLCSDKYLKSLTNDNIQSCRCSNWTNSISTLQHKCNCSLDSICVGFKENRSICLCRLNKTGPRCYLNSICQMNNKCMNKGICIPHDYQQSLINFTCVCPDGFSGDYCEKTDVRIDISFSNVDIPQSLLVHFINVISRSIISDKTEPIRVTIFKKIPFNEKTITIYMSLPFHLVFVEFKNMYYLVILQHNYTSSVTFSTQISPSQRCPHIQEVLDEVAVGYPHLRRVKYYHTICQNHSDLICFHDNYTFMCLCTEERHANCFHFDFNMTYNCLGQNDCQNDGRCFQDHPHCPTKIMCVCQECFFGDKCQLSTKHSGLSLDSILGYHIHPHLTLIQQPLPVQISITLGTLILIIGIVSGILSNLTFQIKSTRKTGCGLYLFTSSITSILVLICFYMKLWILIFSQMNTITSRSFLLFNCISSEFILRFLLATTDWLHASVTIERFFVVFRGVQFDKAKSRKLAKLIIFIIFILTAASILHEPFHRHLIDDTEDQRTWCWVKFTSEVESYNRFINIFHFIIPFSLNVILVIGIMIITARQRSSAQRIFTFQQQLKRQFDQHKHLIFSSFLLIILALPRLIISFLPNCMKSPKEYKLFLASYFISFIPPILHFFVFVLTSEIYKKEFTTMFKQKWEIFRRWFFPIRV</sequence>
<proteinExistence type="predicted"/>
<dbReference type="InterPro" id="IPR000276">
    <property type="entry name" value="GPCR_Rhodpsn"/>
</dbReference>
<evidence type="ECO:0000313" key="15">
    <source>
        <dbReference type="Proteomes" id="UP000663877"/>
    </source>
</evidence>
<feature type="transmembrane region" description="Helical" evidence="8">
    <location>
        <begin position="1414"/>
        <end position="1436"/>
    </location>
</feature>
<gene>
    <name evidence="12" type="ORF">BJG266_LOCUS25796</name>
    <name evidence="13" type="ORF">QVE165_LOCUS37935</name>
</gene>
<keyword evidence="2 8" id="KW-0812">Transmembrane</keyword>
<feature type="chain" id="PRO_5036410923" description="G-protein coupled receptors family 1 profile domain-containing protein" evidence="9">
    <location>
        <begin position="22"/>
        <end position="1544"/>
    </location>
</feature>
<dbReference type="PROSITE" id="PS50026">
    <property type="entry name" value="EGF_3"/>
    <property type="match status" value="1"/>
</dbReference>
<evidence type="ECO:0000259" key="11">
    <source>
        <dbReference type="PROSITE" id="PS50262"/>
    </source>
</evidence>
<evidence type="ECO:0000259" key="10">
    <source>
        <dbReference type="PROSITE" id="PS50026"/>
    </source>
</evidence>
<dbReference type="Proteomes" id="UP000663832">
    <property type="component" value="Unassembled WGS sequence"/>
</dbReference>
<keyword evidence="3 8" id="KW-1133">Transmembrane helix</keyword>
<feature type="disulfide bond" evidence="7">
    <location>
        <begin position="221"/>
        <end position="233"/>
    </location>
</feature>
<reference evidence="12" key="1">
    <citation type="submission" date="2021-02" db="EMBL/GenBank/DDBJ databases">
        <authorList>
            <person name="Nowell W R."/>
        </authorList>
    </citation>
    <scope>NUCLEOTIDE SEQUENCE</scope>
</reference>
<evidence type="ECO:0000313" key="13">
    <source>
        <dbReference type="EMBL" id="CAF1416736.1"/>
    </source>
</evidence>
<organism evidence="12 15">
    <name type="scientific">Adineta steineri</name>
    <dbReference type="NCBI Taxonomy" id="433720"/>
    <lineage>
        <taxon>Eukaryota</taxon>
        <taxon>Metazoa</taxon>
        <taxon>Spiralia</taxon>
        <taxon>Gnathifera</taxon>
        <taxon>Rotifera</taxon>
        <taxon>Eurotatoria</taxon>
        <taxon>Bdelloidea</taxon>
        <taxon>Adinetida</taxon>
        <taxon>Adinetidae</taxon>
        <taxon>Adineta</taxon>
    </lineage>
</organism>
<dbReference type="PRINTS" id="PR00261">
    <property type="entry name" value="LDLRECEPTOR"/>
</dbReference>
<feature type="domain" description="EGF-like" evidence="10">
    <location>
        <begin position="967"/>
        <end position="1009"/>
    </location>
</feature>
<keyword evidence="4 8" id="KW-0472">Membrane</keyword>